<dbReference type="SUPFAM" id="SSF57716">
    <property type="entry name" value="Glucocorticoid receptor-like (DNA-binding domain)"/>
    <property type="match status" value="1"/>
</dbReference>
<feature type="compositionally biased region" description="Polar residues" evidence="15">
    <location>
        <begin position="69"/>
        <end position="79"/>
    </location>
</feature>
<dbReference type="PANTHER" id="PTHR24082">
    <property type="entry name" value="NUCLEAR HORMONE RECEPTOR"/>
    <property type="match status" value="1"/>
</dbReference>
<dbReference type="RefSeq" id="XP_029636306.1">
    <property type="nucleotide sequence ID" value="XM_029780446.2"/>
</dbReference>
<keyword evidence="3 14" id="KW-0863">Zinc-finger</keyword>
<organism evidence="18 21">
    <name type="scientific">Octopus sinensis</name>
    <name type="common">East Asian common octopus</name>
    <dbReference type="NCBI Taxonomy" id="2607531"/>
    <lineage>
        <taxon>Eukaryota</taxon>
        <taxon>Metazoa</taxon>
        <taxon>Spiralia</taxon>
        <taxon>Lophotrochozoa</taxon>
        <taxon>Mollusca</taxon>
        <taxon>Cephalopoda</taxon>
        <taxon>Coleoidea</taxon>
        <taxon>Octopodiformes</taxon>
        <taxon>Octopoda</taxon>
        <taxon>Incirrata</taxon>
        <taxon>Octopodidae</taxon>
        <taxon>Octopus</taxon>
    </lineage>
</organism>
<evidence type="ECO:0000256" key="10">
    <source>
        <dbReference type="ARBA" id="ARBA00029963"/>
    </source>
</evidence>
<feature type="region of interest" description="Disordered" evidence="15">
    <location>
        <begin position="176"/>
        <end position="200"/>
    </location>
</feature>
<evidence type="ECO:0000256" key="8">
    <source>
        <dbReference type="ARBA" id="ARBA00023170"/>
    </source>
</evidence>
<comment type="subcellular location">
    <subcellularLocation>
        <location evidence="14">Nucleus</location>
    </subcellularLocation>
</comment>
<dbReference type="GO" id="GO:0008270">
    <property type="term" value="F:zinc ion binding"/>
    <property type="evidence" value="ECO:0007669"/>
    <property type="project" value="UniProtKB-KW"/>
</dbReference>
<keyword evidence="8 14" id="KW-0675">Receptor</keyword>
<evidence type="ECO:0000313" key="18">
    <source>
        <dbReference type="Proteomes" id="UP000515154"/>
    </source>
</evidence>
<evidence type="ECO:0000256" key="1">
    <source>
        <dbReference type="ARBA" id="ARBA00022052"/>
    </source>
</evidence>
<keyword evidence="7 14" id="KW-0804">Transcription</keyword>
<dbReference type="SMART" id="SM00430">
    <property type="entry name" value="HOLI"/>
    <property type="match status" value="1"/>
</dbReference>
<keyword evidence="6 14" id="KW-0238">DNA-binding</keyword>
<comment type="similarity">
    <text evidence="14">Belongs to the nuclear hormone receptor family.</text>
</comment>
<dbReference type="InterPro" id="IPR001628">
    <property type="entry name" value="Znf_hrmn_rcpt"/>
</dbReference>
<keyword evidence="2 14" id="KW-0479">Metal-binding</keyword>
<evidence type="ECO:0000313" key="22">
    <source>
        <dbReference type="RefSeq" id="XP_029636331.1"/>
    </source>
</evidence>
<feature type="compositionally biased region" description="Basic and acidic residues" evidence="15">
    <location>
        <begin position="181"/>
        <end position="192"/>
    </location>
</feature>
<evidence type="ECO:0000256" key="3">
    <source>
        <dbReference type="ARBA" id="ARBA00022771"/>
    </source>
</evidence>
<keyword evidence="9 14" id="KW-0539">Nucleus</keyword>
<evidence type="ECO:0000256" key="9">
    <source>
        <dbReference type="ARBA" id="ARBA00023242"/>
    </source>
</evidence>
<evidence type="ECO:0000313" key="19">
    <source>
        <dbReference type="RefSeq" id="XP_029636306.1"/>
    </source>
</evidence>
<dbReference type="GO" id="GO:0090575">
    <property type="term" value="C:RNA polymerase II transcription regulator complex"/>
    <property type="evidence" value="ECO:0007669"/>
    <property type="project" value="TreeGrafter"/>
</dbReference>
<feature type="region of interest" description="Disordered" evidence="15">
    <location>
        <begin position="55"/>
        <end position="79"/>
    </location>
</feature>
<dbReference type="Gene3D" id="1.10.565.10">
    <property type="entry name" value="Retinoid X Receptor"/>
    <property type="match status" value="1"/>
</dbReference>
<evidence type="ECO:0000313" key="23">
    <source>
        <dbReference type="RefSeq" id="XP_029636349.1"/>
    </source>
</evidence>
<dbReference type="SUPFAM" id="SSF48508">
    <property type="entry name" value="Nuclear receptor ligand-binding domain"/>
    <property type="match status" value="1"/>
</dbReference>
<name>A0A6P7SDB2_9MOLL</name>
<dbReference type="GO" id="GO:0035076">
    <property type="term" value="P:ecdysone receptor signaling pathway"/>
    <property type="evidence" value="ECO:0007669"/>
    <property type="project" value="InterPro"/>
</dbReference>
<dbReference type="FunFam" id="3.30.50.10:FF:000031">
    <property type="entry name" value="Ecdysone receptor A1"/>
    <property type="match status" value="1"/>
</dbReference>
<dbReference type="KEGG" id="osn:115211768"/>
<proteinExistence type="inferred from homology"/>
<dbReference type="InterPro" id="IPR050234">
    <property type="entry name" value="Nuclear_hormone_rcpt_NR1"/>
</dbReference>
<dbReference type="InterPro" id="IPR001723">
    <property type="entry name" value="Nuclear_hrmn_rcpt"/>
</dbReference>
<dbReference type="PRINTS" id="PR01283">
    <property type="entry name" value="ECDYSTEROIDR"/>
</dbReference>
<dbReference type="GO" id="GO:0004879">
    <property type="term" value="F:nuclear receptor activity"/>
    <property type="evidence" value="ECO:0007669"/>
    <property type="project" value="InterPro"/>
</dbReference>
<dbReference type="SMART" id="SM00399">
    <property type="entry name" value="ZnF_C4"/>
    <property type="match status" value="1"/>
</dbReference>
<dbReference type="GO" id="GO:0000122">
    <property type="term" value="P:negative regulation of transcription by RNA polymerase II"/>
    <property type="evidence" value="ECO:0007669"/>
    <property type="project" value="TreeGrafter"/>
</dbReference>
<reference evidence="19 20" key="1">
    <citation type="submission" date="2025-08" db="UniProtKB">
        <authorList>
            <consortium name="RefSeq"/>
        </authorList>
    </citation>
    <scope>IDENTIFICATION</scope>
</reference>
<evidence type="ECO:0000256" key="13">
    <source>
        <dbReference type="ARBA" id="ARBA00033286"/>
    </source>
</evidence>
<evidence type="ECO:0000256" key="14">
    <source>
        <dbReference type="RuleBase" id="RU004334"/>
    </source>
</evidence>
<dbReference type="Pfam" id="PF00105">
    <property type="entry name" value="zf-C4"/>
    <property type="match status" value="1"/>
</dbReference>
<feature type="domain" description="NR LBD" evidence="17">
    <location>
        <begin position="227"/>
        <end position="463"/>
    </location>
</feature>
<evidence type="ECO:0000256" key="6">
    <source>
        <dbReference type="ARBA" id="ARBA00023125"/>
    </source>
</evidence>
<dbReference type="PRINTS" id="PR00047">
    <property type="entry name" value="STROIDFINGER"/>
</dbReference>
<protein>
    <recommendedName>
        <fullName evidence="1">Ecdysone receptor</fullName>
    </recommendedName>
    <alternativeName>
        <fullName evidence="10">20-hydroxy-ecdysone receptor</fullName>
    </alternativeName>
    <alternativeName>
        <fullName evidence="11">EcRH</fullName>
    </alternativeName>
    <alternativeName>
        <fullName evidence="12">Ecdysteroid receptor</fullName>
    </alternativeName>
    <alternativeName>
        <fullName evidence="13">Nuclear receptor subfamily 1 group H member 1</fullName>
    </alternativeName>
</protein>
<dbReference type="GO" id="GO:0030154">
    <property type="term" value="P:cell differentiation"/>
    <property type="evidence" value="ECO:0007669"/>
    <property type="project" value="TreeGrafter"/>
</dbReference>
<feature type="domain" description="Nuclear receptor" evidence="16">
    <location>
        <begin position="86"/>
        <end position="161"/>
    </location>
</feature>
<keyword evidence="5 14" id="KW-0805">Transcription regulation</keyword>
<dbReference type="PROSITE" id="PS00031">
    <property type="entry name" value="NUCLEAR_REC_DBD_1"/>
    <property type="match status" value="1"/>
</dbReference>
<dbReference type="RefSeq" id="XP_029636314.1">
    <property type="nucleotide sequence ID" value="XM_029780454.2"/>
</dbReference>
<dbReference type="InterPro" id="IPR000536">
    <property type="entry name" value="Nucl_hrmn_rcpt_lig-bd"/>
</dbReference>
<dbReference type="InterPro" id="IPR035500">
    <property type="entry name" value="NHR-like_dom_sf"/>
</dbReference>
<dbReference type="PANTHER" id="PTHR24082:SF507">
    <property type="entry name" value="BILE ACID RECEPTOR-RELATED"/>
    <property type="match status" value="1"/>
</dbReference>
<dbReference type="InterPro" id="IPR003069">
    <property type="entry name" value="Ecdystd_rcpt"/>
</dbReference>
<dbReference type="Gene3D" id="3.30.50.10">
    <property type="entry name" value="Erythroid Transcription Factor GATA-1, subunit A"/>
    <property type="match status" value="1"/>
</dbReference>
<evidence type="ECO:0000259" key="17">
    <source>
        <dbReference type="PROSITE" id="PS51843"/>
    </source>
</evidence>
<evidence type="ECO:0000256" key="5">
    <source>
        <dbReference type="ARBA" id="ARBA00023015"/>
    </source>
</evidence>
<dbReference type="Proteomes" id="UP000515154">
    <property type="component" value="Linkage group LG1"/>
</dbReference>
<evidence type="ECO:0000313" key="21">
    <source>
        <dbReference type="RefSeq" id="XP_029636322.1"/>
    </source>
</evidence>
<keyword evidence="18" id="KW-1185">Reference proteome</keyword>
<dbReference type="GO" id="GO:0035100">
    <property type="term" value="F:ecdysone binding"/>
    <property type="evidence" value="ECO:0007669"/>
    <property type="project" value="InterPro"/>
</dbReference>
<dbReference type="RefSeq" id="XP_029636322.1">
    <property type="nucleotide sequence ID" value="XM_029780462.2"/>
</dbReference>
<evidence type="ECO:0000256" key="12">
    <source>
        <dbReference type="ARBA" id="ARBA00033003"/>
    </source>
</evidence>
<dbReference type="PROSITE" id="PS51843">
    <property type="entry name" value="NR_LBD"/>
    <property type="match status" value="1"/>
</dbReference>
<evidence type="ECO:0000313" key="20">
    <source>
        <dbReference type="RefSeq" id="XP_029636314.1"/>
    </source>
</evidence>
<dbReference type="RefSeq" id="XP_029636331.1">
    <property type="nucleotide sequence ID" value="XM_029780471.2"/>
</dbReference>
<dbReference type="InterPro" id="IPR013088">
    <property type="entry name" value="Znf_NHR/GATA"/>
</dbReference>
<dbReference type="PROSITE" id="PS51030">
    <property type="entry name" value="NUCLEAR_REC_DBD_2"/>
    <property type="match status" value="1"/>
</dbReference>
<sequence>MMKYFSSCPKEDNNFKKSSTNMGKILKACPSKEAISQINGPLTTVSMNIASQTEFPTAQNKSDEKKNSWESTPQKLSNRTQKTTEEELCRICGDRASGYHYNALSCEGCKGFFRRSITRNAVYTCKYGGNCEIDMWMRRKCPACRLLRCREVGMKQECLLSHDQCKARDIRRKAKQKLHKKDVPTQNEEKVLNPEVPKSPPDDADHYFHRPSINIKCPNPLEKLSEDKQILINQLVYYQEKYEYPQEKCINSIDEETNILSTKTKGELHNNMLKQMALVCVAMTKLVVEFAKRLPGFDELPKEDQIVLLKEASNEVTTLRASRCYDYKTKTIVFMTGIPVTKENLKALGISNYAEVAFTFFQSLVNLCVDNAEYALLTAICIFSDRPGLKNPKMVEKFQETFVDALYAYEIEKRTHGGCSFAILLSRITELRTISLKHSEDLLELEMDRMFIPDLVKEFFGII</sequence>
<dbReference type="PRINTS" id="PR00398">
    <property type="entry name" value="STRDHORMONER"/>
</dbReference>
<dbReference type="GO" id="GO:0045944">
    <property type="term" value="P:positive regulation of transcription by RNA polymerase II"/>
    <property type="evidence" value="ECO:0007669"/>
    <property type="project" value="TreeGrafter"/>
</dbReference>
<accession>A0A6P7SDB2</accession>
<evidence type="ECO:0000259" key="16">
    <source>
        <dbReference type="PROSITE" id="PS51030"/>
    </source>
</evidence>
<evidence type="ECO:0000256" key="4">
    <source>
        <dbReference type="ARBA" id="ARBA00022833"/>
    </source>
</evidence>
<dbReference type="Pfam" id="PF00104">
    <property type="entry name" value="Hormone_recep"/>
    <property type="match status" value="1"/>
</dbReference>
<evidence type="ECO:0000256" key="11">
    <source>
        <dbReference type="ARBA" id="ARBA00030794"/>
    </source>
</evidence>
<gene>
    <name evidence="19 20 21 22 23" type="primary">LOC115211768</name>
</gene>
<evidence type="ECO:0000256" key="15">
    <source>
        <dbReference type="SAM" id="MobiDB-lite"/>
    </source>
</evidence>
<keyword evidence="4 14" id="KW-0862">Zinc</keyword>
<dbReference type="GO" id="GO:0000978">
    <property type="term" value="F:RNA polymerase II cis-regulatory region sequence-specific DNA binding"/>
    <property type="evidence" value="ECO:0007669"/>
    <property type="project" value="TreeGrafter"/>
</dbReference>
<dbReference type="AlphaFoldDB" id="A0A6P7SDB2"/>
<evidence type="ECO:0000256" key="7">
    <source>
        <dbReference type="ARBA" id="ARBA00023163"/>
    </source>
</evidence>
<evidence type="ECO:0000256" key="2">
    <source>
        <dbReference type="ARBA" id="ARBA00022723"/>
    </source>
</evidence>
<dbReference type="RefSeq" id="XP_029636349.1">
    <property type="nucleotide sequence ID" value="XM_029780489.2"/>
</dbReference>